<feature type="transmembrane region" description="Helical" evidence="5">
    <location>
        <begin position="192"/>
        <end position="212"/>
    </location>
</feature>
<feature type="non-terminal residue" evidence="6">
    <location>
        <position position="1"/>
    </location>
</feature>
<comment type="subcellular location">
    <subcellularLocation>
        <location evidence="1">Membrane</location>
        <topology evidence="1">Multi-pass membrane protein</topology>
    </subcellularLocation>
</comment>
<feature type="transmembrane region" description="Helical" evidence="5">
    <location>
        <begin position="147"/>
        <end position="171"/>
    </location>
</feature>
<dbReference type="AlphaFoldDB" id="A0A3N4HLG9"/>
<evidence type="ECO:0000256" key="4">
    <source>
        <dbReference type="ARBA" id="ARBA00023136"/>
    </source>
</evidence>
<accession>A0A3N4HLG9</accession>
<dbReference type="Proteomes" id="UP000275078">
    <property type="component" value="Unassembled WGS sequence"/>
</dbReference>
<organism evidence="6 7">
    <name type="scientific">Ascobolus immersus RN42</name>
    <dbReference type="NCBI Taxonomy" id="1160509"/>
    <lineage>
        <taxon>Eukaryota</taxon>
        <taxon>Fungi</taxon>
        <taxon>Dikarya</taxon>
        <taxon>Ascomycota</taxon>
        <taxon>Pezizomycotina</taxon>
        <taxon>Pezizomycetes</taxon>
        <taxon>Pezizales</taxon>
        <taxon>Ascobolaceae</taxon>
        <taxon>Ascobolus</taxon>
    </lineage>
</organism>
<name>A0A3N4HLG9_ASCIM</name>
<sequence length="253" mass="28684">FVFFRYEPSLAAAIVFVILYFITGAYHTYQIIKTKTWYFIPLVVGVIFQFGGHIARCFATQNVNELNPYLVNTLLCIVAPVLYAASIYMILGRLIIRLRAAHHSIIPLRFLTKIFVVGDVISFMIQGGGSGLMSSGDPKNTPLGEKIIVAGLFFQIVLFGFFVIVAWNFHVKINRAPTATSLELEKLPSRQNWRMLLMALYVSSALILIRSLFRAIEFIEGNEGYLMRSEGWLYGFDSALMWIAVVVFNVWHP</sequence>
<feature type="transmembrane region" description="Helical" evidence="5">
    <location>
        <begin position="36"/>
        <end position="55"/>
    </location>
</feature>
<reference evidence="6 7" key="1">
    <citation type="journal article" date="2018" name="Nat. Ecol. Evol.">
        <title>Pezizomycetes genomes reveal the molecular basis of ectomycorrhizal truffle lifestyle.</title>
        <authorList>
            <person name="Murat C."/>
            <person name="Payen T."/>
            <person name="Noel B."/>
            <person name="Kuo A."/>
            <person name="Morin E."/>
            <person name="Chen J."/>
            <person name="Kohler A."/>
            <person name="Krizsan K."/>
            <person name="Balestrini R."/>
            <person name="Da Silva C."/>
            <person name="Montanini B."/>
            <person name="Hainaut M."/>
            <person name="Levati E."/>
            <person name="Barry K.W."/>
            <person name="Belfiori B."/>
            <person name="Cichocki N."/>
            <person name="Clum A."/>
            <person name="Dockter R.B."/>
            <person name="Fauchery L."/>
            <person name="Guy J."/>
            <person name="Iotti M."/>
            <person name="Le Tacon F."/>
            <person name="Lindquist E.A."/>
            <person name="Lipzen A."/>
            <person name="Malagnac F."/>
            <person name="Mello A."/>
            <person name="Molinier V."/>
            <person name="Miyauchi S."/>
            <person name="Poulain J."/>
            <person name="Riccioni C."/>
            <person name="Rubini A."/>
            <person name="Sitrit Y."/>
            <person name="Splivallo R."/>
            <person name="Traeger S."/>
            <person name="Wang M."/>
            <person name="Zifcakova L."/>
            <person name="Wipf D."/>
            <person name="Zambonelli A."/>
            <person name="Paolocci F."/>
            <person name="Nowrousian M."/>
            <person name="Ottonello S."/>
            <person name="Baldrian P."/>
            <person name="Spatafora J.W."/>
            <person name="Henrissat B."/>
            <person name="Nagy L.G."/>
            <person name="Aury J.M."/>
            <person name="Wincker P."/>
            <person name="Grigoriev I.V."/>
            <person name="Bonfante P."/>
            <person name="Martin F.M."/>
        </authorList>
    </citation>
    <scope>NUCLEOTIDE SEQUENCE [LARGE SCALE GENOMIC DNA]</scope>
    <source>
        <strain evidence="6 7">RN42</strain>
    </source>
</reference>
<dbReference type="PANTHER" id="PTHR31465:SF1">
    <property type="entry name" value="PROTEIN RTA1-RELATED"/>
    <property type="match status" value="1"/>
</dbReference>
<dbReference type="GO" id="GO:0016020">
    <property type="term" value="C:membrane"/>
    <property type="evidence" value="ECO:0007669"/>
    <property type="project" value="UniProtKB-SubCell"/>
</dbReference>
<evidence type="ECO:0000313" key="7">
    <source>
        <dbReference type="Proteomes" id="UP000275078"/>
    </source>
</evidence>
<dbReference type="EMBL" id="ML119823">
    <property type="protein sequence ID" value="RPA73368.1"/>
    <property type="molecule type" value="Genomic_DNA"/>
</dbReference>
<feature type="non-terminal residue" evidence="6">
    <location>
        <position position="253"/>
    </location>
</feature>
<feature type="transmembrane region" description="Helical" evidence="5">
    <location>
        <begin position="70"/>
        <end position="96"/>
    </location>
</feature>
<dbReference type="STRING" id="1160509.A0A3N4HLG9"/>
<keyword evidence="2 5" id="KW-0812">Transmembrane</keyword>
<protein>
    <submittedName>
        <fullName evidence="6">RTA1 domain protein</fullName>
    </submittedName>
</protein>
<feature type="transmembrane region" description="Helical" evidence="5">
    <location>
        <begin position="108"/>
        <end position="127"/>
    </location>
</feature>
<evidence type="ECO:0000313" key="6">
    <source>
        <dbReference type="EMBL" id="RPA73368.1"/>
    </source>
</evidence>
<keyword evidence="3 5" id="KW-1133">Transmembrane helix</keyword>
<keyword evidence="4 5" id="KW-0472">Membrane</keyword>
<dbReference type="OrthoDB" id="3358017at2759"/>
<dbReference type="PANTHER" id="PTHR31465">
    <property type="entry name" value="PROTEIN RTA1-RELATED"/>
    <property type="match status" value="1"/>
</dbReference>
<proteinExistence type="predicted"/>
<dbReference type="Pfam" id="PF04479">
    <property type="entry name" value="RTA1"/>
    <property type="match status" value="1"/>
</dbReference>
<evidence type="ECO:0000256" key="5">
    <source>
        <dbReference type="SAM" id="Phobius"/>
    </source>
</evidence>
<keyword evidence="7" id="KW-1185">Reference proteome</keyword>
<evidence type="ECO:0000256" key="3">
    <source>
        <dbReference type="ARBA" id="ARBA00022989"/>
    </source>
</evidence>
<feature type="transmembrane region" description="Helical" evidence="5">
    <location>
        <begin position="12"/>
        <end position="29"/>
    </location>
</feature>
<dbReference type="InterPro" id="IPR007568">
    <property type="entry name" value="RTA1"/>
</dbReference>
<feature type="transmembrane region" description="Helical" evidence="5">
    <location>
        <begin position="232"/>
        <end position="251"/>
    </location>
</feature>
<gene>
    <name evidence="6" type="ORF">BJ508DRAFT_183520</name>
</gene>
<evidence type="ECO:0000256" key="2">
    <source>
        <dbReference type="ARBA" id="ARBA00022692"/>
    </source>
</evidence>
<evidence type="ECO:0000256" key="1">
    <source>
        <dbReference type="ARBA" id="ARBA00004141"/>
    </source>
</evidence>